<feature type="chain" id="PRO_5011783029" description="TraB/GumN family protein" evidence="1">
    <location>
        <begin position="18"/>
        <end position="350"/>
    </location>
</feature>
<dbReference type="RefSeq" id="WP_090331312.1">
    <property type="nucleotide sequence ID" value="NZ_FNXY01000001.1"/>
</dbReference>
<evidence type="ECO:0000313" key="2">
    <source>
        <dbReference type="EMBL" id="SEI39386.1"/>
    </source>
</evidence>
<dbReference type="Proteomes" id="UP000199532">
    <property type="component" value="Unassembled WGS sequence"/>
</dbReference>
<feature type="signal peptide" evidence="1">
    <location>
        <begin position="1"/>
        <end position="17"/>
    </location>
</feature>
<dbReference type="EMBL" id="FNXY01000001">
    <property type="protein sequence ID" value="SEI39386.1"/>
    <property type="molecule type" value="Genomic_DNA"/>
</dbReference>
<proteinExistence type="predicted"/>
<keyword evidence="1" id="KW-0732">Signal</keyword>
<keyword evidence="3" id="KW-1185">Reference proteome</keyword>
<dbReference type="OrthoDB" id="920340at2"/>
<protein>
    <recommendedName>
        <fullName evidence="4">TraB/GumN family protein</fullName>
    </recommendedName>
</protein>
<name>A0A1H6QC18_9BACT</name>
<evidence type="ECO:0008006" key="4">
    <source>
        <dbReference type="Google" id="ProtNLM"/>
    </source>
</evidence>
<evidence type="ECO:0000256" key="1">
    <source>
        <dbReference type="SAM" id="SignalP"/>
    </source>
</evidence>
<gene>
    <name evidence="2" type="ORF">SAMN04487995_0350</name>
</gene>
<sequence length="350" mass="40754">MKFSFLIILFLSLNVCAQHVDIVLIGVSHNYSNYPRQDFSTIYGKIRKFAPTAFFGEFLSKEDERLVMDYWCKQDNIRRLEILKKNRDIAVDLLPNTIDSLKQLSERRPDNYQIKADLAHAYYLNQDVSNAHYQVWQVFSKLGQTSDKSLENYVNKLLSPGLDTTGRSIKRLKTSEYALISFPVMQEMKIKELLPMDCQDYDLNWQASSAAFHQKFQKFREDTIAGYAKELKALLIKRDKGFLKNAGIEKSSKNVTEWLNTDEASAIFSSGDFYFPEMYDIGGFPKEEMLSQIHWWLMRNKVMCDNVVNRSRALGLKRVVVLAGANHRWYMQNIFKTMPDVTIKNINEIK</sequence>
<dbReference type="AlphaFoldDB" id="A0A1H6QC18"/>
<accession>A0A1H6QC18</accession>
<dbReference type="InterPro" id="IPR043749">
    <property type="entry name" value="DUF5694"/>
</dbReference>
<reference evidence="2 3" key="1">
    <citation type="submission" date="2016-10" db="EMBL/GenBank/DDBJ databases">
        <authorList>
            <person name="de Groot N.N."/>
        </authorList>
    </citation>
    <scope>NUCLEOTIDE SEQUENCE [LARGE SCALE GENOMIC DNA]</scope>
    <source>
        <strain evidence="2 3">DSM 19938</strain>
    </source>
</reference>
<dbReference type="Pfam" id="PF18950">
    <property type="entry name" value="DUF5694"/>
    <property type="match status" value="1"/>
</dbReference>
<evidence type="ECO:0000313" key="3">
    <source>
        <dbReference type="Proteomes" id="UP000199532"/>
    </source>
</evidence>
<organism evidence="2 3">
    <name type="scientific">Dyadobacter koreensis</name>
    <dbReference type="NCBI Taxonomy" id="408657"/>
    <lineage>
        <taxon>Bacteria</taxon>
        <taxon>Pseudomonadati</taxon>
        <taxon>Bacteroidota</taxon>
        <taxon>Cytophagia</taxon>
        <taxon>Cytophagales</taxon>
        <taxon>Spirosomataceae</taxon>
        <taxon>Dyadobacter</taxon>
    </lineage>
</organism>